<dbReference type="AlphaFoldDB" id="A0A9D1K365"/>
<accession>A0A9D1K365</accession>
<comment type="caution">
    <text evidence="3">The sequence shown here is derived from an EMBL/GenBank/DDBJ whole genome shotgun (WGS) entry which is preliminary data.</text>
</comment>
<dbReference type="Pfam" id="PF01381">
    <property type="entry name" value="HTH_3"/>
    <property type="match status" value="1"/>
</dbReference>
<dbReference type="InterPro" id="IPR010982">
    <property type="entry name" value="Lambda_DNA-bd_dom_sf"/>
</dbReference>
<reference evidence="3" key="1">
    <citation type="submission" date="2020-10" db="EMBL/GenBank/DDBJ databases">
        <authorList>
            <person name="Gilroy R."/>
        </authorList>
    </citation>
    <scope>NUCLEOTIDE SEQUENCE</scope>
    <source>
        <strain evidence="3">CHK152-2994</strain>
    </source>
</reference>
<dbReference type="Proteomes" id="UP000824139">
    <property type="component" value="Unassembled WGS sequence"/>
</dbReference>
<name>A0A9D1K365_9BACT</name>
<dbReference type="InterPro" id="IPR001387">
    <property type="entry name" value="Cro/C1-type_HTH"/>
</dbReference>
<dbReference type="PROSITE" id="PS50943">
    <property type="entry name" value="HTH_CROC1"/>
    <property type="match status" value="1"/>
</dbReference>
<evidence type="ECO:0000256" key="1">
    <source>
        <dbReference type="ARBA" id="ARBA00023125"/>
    </source>
</evidence>
<dbReference type="Gene3D" id="1.10.260.40">
    <property type="entry name" value="lambda repressor-like DNA-binding domains"/>
    <property type="match status" value="1"/>
</dbReference>
<evidence type="ECO:0000259" key="2">
    <source>
        <dbReference type="PROSITE" id="PS50943"/>
    </source>
</evidence>
<evidence type="ECO:0000313" key="4">
    <source>
        <dbReference type="Proteomes" id="UP000824139"/>
    </source>
</evidence>
<keyword evidence="1" id="KW-0238">DNA-binding</keyword>
<gene>
    <name evidence="3" type="ORF">IAD41_02270</name>
</gene>
<dbReference type="SMART" id="SM00530">
    <property type="entry name" value="HTH_XRE"/>
    <property type="match status" value="1"/>
</dbReference>
<sequence>MQEYEVMYHKIISSNIKKLRKEAKLSQEELAEKLNCSREFISRVENLKEKVSLKMLLKLSELFSVNPAYFFDKA</sequence>
<dbReference type="CDD" id="cd00093">
    <property type="entry name" value="HTH_XRE"/>
    <property type="match status" value="1"/>
</dbReference>
<dbReference type="PANTHER" id="PTHR46558:SF4">
    <property type="entry name" value="DNA-BIDING PHAGE PROTEIN"/>
    <property type="match status" value="1"/>
</dbReference>
<organism evidence="3 4">
    <name type="scientific">Candidatus Scatenecus faecavium</name>
    <dbReference type="NCBI Taxonomy" id="2840915"/>
    <lineage>
        <taxon>Bacteria</taxon>
        <taxon>Candidatus Scatenecus</taxon>
    </lineage>
</organism>
<dbReference type="GO" id="GO:0003677">
    <property type="term" value="F:DNA binding"/>
    <property type="evidence" value="ECO:0007669"/>
    <property type="project" value="UniProtKB-KW"/>
</dbReference>
<dbReference type="EMBL" id="DVJO01000050">
    <property type="protein sequence ID" value="HIS82417.1"/>
    <property type="molecule type" value="Genomic_DNA"/>
</dbReference>
<feature type="domain" description="HTH cro/C1-type" evidence="2">
    <location>
        <begin position="16"/>
        <end position="70"/>
    </location>
</feature>
<dbReference type="PANTHER" id="PTHR46558">
    <property type="entry name" value="TRACRIPTIONAL REGULATORY PROTEIN-RELATED-RELATED"/>
    <property type="match status" value="1"/>
</dbReference>
<reference evidence="3" key="2">
    <citation type="journal article" date="2021" name="PeerJ">
        <title>Extensive microbial diversity within the chicken gut microbiome revealed by metagenomics and culture.</title>
        <authorList>
            <person name="Gilroy R."/>
            <person name="Ravi A."/>
            <person name="Getino M."/>
            <person name="Pursley I."/>
            <person name="Horton D.L."/>
            <person name="Alikhan N.F."/>
            <person name="Baker D."/>
            <person name="Gharbi K."/>
            <person name="Hall N."/>
            <person name="Watson M."/>
            <person name="Adriaenssens E.M."/>
            <person name="Foster-Nyarko E."/>
            <person name="Jarju S."/>
            <person name="Secka A."/>
            <person name="Antonio M."/>
            <person name="Oren A."/>
            <person name="Chaudhuri R.R."/>
            <person name="La Ragione R."/>
            <person name="Hildebrand F."/>
            <person name="Pallen M.J."/>
        </authorList>
    </citation>
    <scope>NUCLEOTIDE SEQUENCE</scope>
    <source>
        <strain evidence="3">CHK152-2994</strain>
    </source>
</reference>
<dbReference type="SUPFAM" id="SSF47413">
    <property type="entry name" value="lambda repressor-like DNA-binding domains"/>
    <property type="match status" value="1"/>
</dbReference>
<evidence type="ECO:0000313" key="3">
    <source>
        <dbReference type="EMBL" id="HIS82417.1"/>
    </source>
</evidence>
<protein>
    <submittedName>
        <fullName evidence="3">Helix-turn-helix transcriptional regulator</fullName>
    </submittedName>
</protein>
<proteinExistence type="predicted"/>